<reference evidence="1" key="1">
    <citation type="submission" date="2022-02" db="EMBL/GenBank/DDBJ databases">
        <title>Fredinandcohnia quinoae sp. nov. isolated from Chenopodium quinoa seeds.</title>
        <authorList>
            <person name="Saati-Santamaria Z."/>
            <person name="Flores-Felix J.D."/>
            <person name="Igual J.M."/>
            <person name="Velazquez E."/>
            <person name="Garcia-Fraile P."/>
            <person name="Martinez-Molina E."/>
        </authorList>
    </citation>
    <scope>NUCLEOTIDE SEQUENCE</scope>
    <source>
        <strain evidence="1">SECRCQ15</strain>
    </source>
</reference>
<accession>A0AAW5DTR0</accession>
<evidence type="ECO:0000313" key="1">
    <source>
        <dbReference type="EMBL" id="MCH1624032.1"/>
    </source>
</evidence>
<dbReference type="PANTHER" id="PTHR34817">
    <property type="entry name" value="NUCLEOTIDYLTRANSFERASE"/>
    <property type="match status" value="1"/>
</dbReference>
<dbReference type="Proteomes" id="UP001431131">
    <property type="component" value="Unassembled WGS sequence"/>
</dbReference>
<proteinExistence type="predicted"/>
<dbReference type="Pfam" id="PF10127">
    <property type="entry name" value="RlaP"/>
    <property type="match status" value="1"/>
</dbReference>
<evidence type="ECO:0000313" key="2">
    <source>
        <dbReference type="Proteomes" id="UP001431131"/>
    </source>
</evidence>
<dbReference type="AlphaFoldDB" id="A0AAW5DTR0"/>
<sequence>MKQHIQQVVKQIEIDYDVKVLYACESGSRAWGFPSKDSDYDVRFIYVHQKEWYLSIDHKRDVIEIPSRDKISIPIHELLDVSGWELTKALRLFRKSNPPLLEWLRSNIIYYQSFTTIDQMRHSAKNIFSPASCIYHYLNMAKGNFRDYLQGNEVKIKKYFYVLRPILAAKWIEKYNTIPPIKFEELVKDIINPGELKDEIATLLERKIAGEELTLEPKIDVINQYLTKEIEHLEHFTKNINIEIPDPTNMLDNLFRDTLEEVWG</sequence>
<dbReference type="RefSeq" id="WP_240252277.1">
    <property type="nucleotide sequence ID" value="NZ_JAKTTI010000001.1"/>
</dbReference>
<dbReference type="PANTHER" id="PTHR34817:SF2">
    <property type="entry name" value="NUCLEOTIDYLTRANSFERASE"/>
    <property type="match status" value="1"/>
</dbReference>
<name>A0AAW5DTR0_9BACI</name>
<comment type="caution">
    <text evidence="1">The sequence shown here is derived from an EMBL/GenBank/DDBJ whole genome shotgun (WGS) entry which is preliminary data.</text>
</comment>
<dbReference type="InterPro" id="IPR018775">
    <property type="entry name" value="RlaP"/>
</dbReference>
<gene>
    <name evidence="1" type="ORF">MJG50_01725</name>
</gene>
<dbReference type="EMBL" id="JAKTTI010000001">
    <property type="protein sequence ID" value="MCH1624032.1"/>
    <property type="molecule type" value="Genomic_DNA"/>
</dbReference>
<protein>
    <submittedName>
        <fullName evidence="1">Nucleotidyltransferase domain-containing protein</fullName>
    </submittedName>
</protein>
<keyword evidence="2" id="KW-1185">Reference proteome</keyword>
<organism evidence="1 2">
    <name type="scientific">Fredinandcohnia quinoae</name>
    <dbReference type="NCBI Taxonomy" id="2918902"/>
    <lineage>
        <taxon>Bacteria</taxon>
        <taxon>Bacillati</taxon>
        <taxon>Bacillota</taxon>
        <taxon>Bacilli</taxon>
        <taxon>Bacillales</taxon>
        <taxon>Bacillaceae</taxon>
        <taxon>Fredinandcohnia</taxon>
    </lineage>
</organism>